<feature type="binding site" evidence="3">
    <location>
        <position position="164"/>
    </location>
    <ligand>
        <name>Cu cation</name>
        <dbReference type="ChEBI" id="CHEBI:23378"/>
    </ligand>
</feature>
<evidence type="ECO:0000256" key="3">
    <source>
        <dbReference type="PIRSR" id="PIRSR603782-1"/>
    </source>
</evidence>
<organism evidence="7 8">
    <name type="scientific">Haoranjiania flava</name>
    <dbReference type="NCBI Taxonomy" id="1856322"/>
    <lineage>
        <taxon>Bacteria</taxon>
        <taxon>Pseudomonadati</taxon>
        <taxon>Bacteroidota</taxon>
        <taxon>Chitinophagia</taxon>
        <taxon>Chitinophagales</taxon>
        <taxon>Chitinophagaceae</taxon>
        <taxon>Haoranjiania</taxon>
    </lineage>
</organism>
<keyword evidence="5" id="KW-1133">Transmembrane helix</keyword>
<proteinExistence type="inferred from homology"/>
<dbReference type="InterPro" id="IPR003782">
    <property type="entry name" value="SCO1/SenC"/>
</dbReference>
<evidence type="ECO:0000256" key="1">
    <source>
        <dbReference type="ARBA" id="ARBA00010996"/>
    </source>
</evidence>
<dbReference type="Pfam" id="PF02630">
    <property type="entry name" value="SCO1-SenC"/>
    <property type="match status" value="1"/>
</dbReference>
<dbReference type="PROSITE" id="PS51352">
    <property type="entry name" value="THIOREDOXIN_2"/>
    <property type="match status" value="1"/>
</dbReference>
<dbReference type="Proteomes" id="UP001209317">
    <property type="component" value="Unassembled WGS sequence"/>
</dbReference>
<comment type="caution">
    <text evidence="7">The sequence shown here is derived from an EMBL/GenBank/DDBJ whole genome shotgun (WGS) entry which is preliminary data.</text>
</comment>
<evidence type="ECO:0000256" key="2">
    <source>
        <dbReference type="ARBA" id="ARBA00023008"/>
    </source>
</evidence>
<evidence type="ECO:0000256" key="5">
    <source>
        <dbReference type="SAM" id="Phobius"/>
    </source>
</evidence>
<dbReference type="Gene3D" id="3.40.30.10">
    <property type="entry name" value="Glutaredoxin"/>
    <property type="match status" value="1"/>
</dbReference>
<feature type="disulfide bond" description="Redox-active" evidence="4">
    <location>
        <begin position="73"/>
        <end position="77"/>
    </location>
</feature>
<dbReference type="InterPro" id="IPR036249">
    <property type="entry name" value="Thioredoxin-like_sf"/>
</dbReference>
<feature type="domain" description="Thioredoxin" evidence="6">
    <location>
        <begin position="35"/>
        <end position="202"/>
    </location>
</feature>
<dbReference type="GO" id="GO:0046872">
    <property type="term" value="F:metal ion binding"/>
    <property type="evidence" value="ECO:0007669"/>
    <property type="project" value="UniProtKB-KW"/>
</dbReference>
<evidence type="ECO:0000259" key="6">
    <source>
        <dbReference type="PROSITE" id="PS51352"/>
    </source>
</evidence>
<dbReference type="EMBL" id="JAOTPL010000001">
    <property type="protein sequence ID" value="MCU7693148.1"/>
    <property type="molecule type" value="Genomic_DNA"/>
</dbReference>
<feature type="binding site" evidence="3">
    <location>
        <position position="73"/>
    </location>
    <ligand>
        <name>Cu cation</name>
        <dbReference type="ChEBI" id="CHEBI:23378"/>
    </ligand>
</feature>
<keyword evidence="5" id="KW-0812">Transmembrane</keyword>
<dbReference type="InterPro" id="IPR013766">
    <property type="entry name" value="Thioredoxin_domain"/>
</dbReference>
<comment type="similarity">
    <text evidence="1">Belongs to the SCO1/2 family.</text>
</comment>
<dbReference type="CDD" id="cd02968">
    <property type="entry name" value="SCO"/>
    <property type="match status" value="1"/>
</dbReference>
<dbReference type="AlphaFoldDB" id="A0AAE3LJ16"/>
<feature type="transmembrane region" description="Helical" evidence="5">
    <location>
        <begin position="6"/>
        <end position="25"/>
    </location>
</feature>
<protein>
    <submittedName>
        <fullName evidence="7">SCO family protein</fullName>
    </submittedName>
</protein>
<sequence>MRNKILWIYLGFFAIVVLVFWLLTFMGTDNWKKQSPVLSYVQPFSFTNQDGKAFTDNDMKNKVTVVEYFFTTCQGICPKLNTNMKKVYERFRGNPEVQFVSHTCMPENDSVPVLKRYADSLGVDTRQWVFLTGRKDSLYQMARTSYLLDDPANNVKGINDEFIHTQFWALVDKNGKVRSQIFDGLKKKDVNKIVAEIETLLKEE</sequence>
<name>A0AAE3LJ16_9BACT</name>
<feature type="binding site" evidence="3">
    <location>
        <position position="77"/>
    </location>
    <ligand>
        <name>Cu cation</name>
        <dbReference type="ChEBI" id="CHEBI:23378"/>
    </ligand>
</feature>
<keyword evidence="4" id="KW-1015">Disulfide bond</keyword>
<accession>A0AAE3LJ16</accession>
<keyword evidence="5" id="KW-0472">Membrane</keyword>
<evidence type="ECO:0000313" key="8">
    <source>
        <dbReference type="Proteomes" id="UP001209317"/>
    </source>
</evidence>
<keyword evidence="2 3" id="KW-0186">Copper</keyword>
<dbReference type="PANTHER" id="PTHR12151">
    <property type="entry name" value="ELECTRON TRANSPORT PROTIN SCO1/SENC FAMILY MEMBER"/>
    <property type="match status" value="1"/>
</dbReference>
<evidence type="ECO:0000256" key="4">
    <source>
        <dbReference type="PIRSR" id="PIRSR603782-2"/>
    </source>
</evidence>
<dbReference type="RefSeq" id="WP_263036636.1">
    <property type="nucleotide sequence ID" value="NZ_JAOTPL010000001.1"/>
</dbReference>
<evidence type="ECO:0000313" key="7">
    <source>
        <dbReference type="EMBL" id="MCU7693148.1"/>
    </source>
</evidence>
<gene>
    <name evidence="7" type="ORF">OD355_01310</name>
</gene>
<dbReference type="PANTHER" id="PTHR12151:SF25">
    <property type="entry name" value="LINALOOL DEHYDRATASE_ISOMERASE DOMAIN-CONTAINING PROTEIN"/>
    <property type="match status" value="1"/>
</dbReference>
<dbReference type="SUPFAM" id="SSF52833">
    <property type="entry name" value="Thioredoxin-like"/>
    <property type="match status" value="1"/>
</dbReference>
<keyword evidence="3" id="KW-0479">Metal-binding</keyword>
<keyword evidence="8" id="KW-1185">Reference proteome</keyword>
<reference evidence="7" key="1">
    <citation type="submission" date="2022-10" db="EMBL/GenBank/DDBJ databases">
        <authorList>
            <person name="Kim H.S."/>
            <person name="Kim J.-S."/>
            <person name="Suh M.K."/>
            <person name="Eom M.K."/>
            <person name="Lee J.-S."/>
        </authorList>
    </citation>
    <scope>NUCLEOTIDE SEQUENCE</scope>
    <source>
        <strain evidence="7">LIP-5</strain>
    </source>
</reference>